<protein>
    <submittedName>
        <fullName evidence="2">XRE family transcriptional regulator</fullName>
    </submittedName>
</protein>
<evidence type="ECO:0000259" key="1">
    <source>
        <dbReference type="PROSITE" id="PS50943"/>
    </source>
</evidence>
<proteinExistence type="predicted"/>
<dbReference type="InterPro" id="IPR001387">
    <property type="entry name" value="Cro/C1-type_HTH"/>
</dbReference>
<dbReference type="Pfam" id="PF01381">
    <property type="entry name" value="HTH_3"/>
    <property type="match status" value="1"/>
</dbReference>
<dbReference type="InterPro" id="IPR010982">
    <property type="entry name" value="Lambda_DNA-bd_dom_sf"/>
</dbReference>
<dbReference type="Gene3D" id="3.30.450.180">
    <property type="match status" value="1"/>
</dbReference>
<keyword evidence="3" id="KW-1185">Reference proteome</keyword>
<accession>A0A386Z569</accession>
<dbReference type="InterPro" id="IPR041413">
    <property type="entry name" value="MLTR_LBD"/>
</dbReference>
<dbReference type="KEGG" id="nyu:D7D52_02570"/>
<dbReference type="Proteomes" id="UP000267164">
    <property type="component" value="Chromosome"/>
</dbReference>
<dbReference type="Gene3D" id="1.10.260.40">
    <property type="entry name" value="lambda repressor-like DNA-binding domains"/>
    <property type="match status" value="1"/>
</dbReference>
<evidence type="ECO:0000313" key="2">
    <source>
        <dbReference type="EMBL" id="AYF72932.1"/>
    </source>
</evidence>
<dbReference type="GO" id="GO:0003677">
    <property type="term" value="F:DNA binding"/>
    <property type="evidence" value="ECO:0007669"/>
    <property type="project" value="InterPro"/>
</dbReference>
<gene>
    <name evidence="2" type="ORF">D7D52_02570</name>
</gene>
<dbReference type="SUPFAM" id="SSF47413">
    <property type="entry name" value="lambda repressor-like DNA-binding domains"/>
    <property type="match status" value="1"/>
</dbReference>
<dbReference type="PROSITE" id="PS50943">
    <property type="entry name" value="HTH_CROC1"/>
    <property type="match status" value="1"/>
</dbReference>
<dbReference type="EMBL" id="CP032568">
    <property type="protein sequence ID" value="AYF72932.1"/>
    <property type="molecule type" value="Genomic_DNA"/>
</dbReference>
<name>A0A386Z569_9NOCA</name>
<dbReference type="SMART" id="SM00530">
    <property type="entry name" value="HTH_XRE"/>
    <property type="match status" value="1"/>
</dbReference>
<dbReference type="CDD" id="cd00093">
    <property type="entry name" value="HTH_XRE"/>
    <property type="match status" value="1"/>
</dbReference>
<dbReference type="RefSeq" id="WP_120734875.1">
    <property type="nucleotide sequence ID" value="NZ_CP032568.1"/>
</dbReference>
<dbReference type="AlphaFoldDB" id="A0A386Z569"/>
<dbReference type="OrthoDB" id="4523136at2"/>
<dbReference type="Pfam" id="PF17765">
    <property type="entry name" value="MLTR_LBD"/>
    <property type="match status" value="1"/>
</dbReference>
<sequence>MSSSNSPRIGALPEQPVLGYFMRHRRESLGLTQEEVARRMFVSVSLYRKLENGERPISPDRLADWSVAMEAPEWLIRKMVSVAMPKLTSVAAGVWPSALREEDIEHLEALPFPAFYHRIPEYDVLACNQAGRAAFPWLDPDPNSDQPTNVIVQMMTVPEAREALINWELIVSRLIFVLRVNSPGTVAPERLAQIVDACRVNPEFERFWATDMREEDWNDSLVLVRDPETGGRMALTMRSYNAWHPDNCPYQLFMLTPRASPTSSVEPGTEG</sequence>
<dbReference type="PANTHER" id="PTHR35010">
    <property type="entry name" value="BLL4672 PROTEIN-RELATED"/>
    <property type="match status" value="1"/>
</dbReference>
<reference evidence="2 3" key="1">
    <citation type="submission" date="2018-09" db="EMBL/GenBank/DDBJ databases">
        <title>Nocardia yunnanensis sp. nov., an actinomycete isolated from a soil sample.</title>
        <authorList>
            <person name="Zhang J."/>
        </authorList>
    </citation>
    <scope>NUCLEOTIDE SEQUENCE [LARGE SCALE GENOMIC DNA]</scope>
    <source>
        <strain evidence="2 3">CFHS0054</strain>
    </source>
</reference>
<evidence type="ECO:0000313" key="3">
    <source>
        <dbReference type="Proteomes" id="UP000267164"/>
    </source>
</evidence>
<feature type="domain" description="HTH cro/C1-type" evidence="1">
    <location>
        <begin position="22"/>
        <end position="75"/>
    </location>
</feature>
<organism evidence="2 3">
    <name type="scientific">Nocardia yunnanensis</name>
    <dbReference type="NCBI Taxonomy" id="2382165"/>
    <lineage>
        <taxon>Bacteria</taxon>
        <taxon>Bacillati</taxon>
        <taxon>Actinomycetota</taxon>
        <taxon>Actinomycetes</taxon>
        <taxon>Mycobacteriales</taxon>
        <taxon>Nocardiaceae</taxon>
        <taxon>Nocardia</taxon>
    </lineage>
</organism>